<keyword evidence="2" id="KW-1185">Reference proteome</keyword>
<evidence type="ECO:0000313" key="1">
    <source>
        <dbReference type="EMBL" id="MFA9195517.1"/>
    </source>
</evidence>
<dbReference type="Gene3D" id="2.60.40.1930">
    <property type="match status" value="1"/>
</dbReference>
<evidence type="ECO:0000313" key="2">
    <source>
        <dbReference type="Proteomes" id="UP001574170"/>
    </source>
</evidence>
<accession>A0ABV4TQ73</accession>
<dbReference type="RefSeq" id="WP_373392773.1">
    <property type="nucleotide sequence ID" value="NZ_JBCFQJ010000008.1"/>
</dbReference>
<reference evidence="1 2" key="1">
    <citation type="submission" date="2024-04" db="EMBL/GenBank/DDBJ databases">
        <title>New Clade of Flavobacterium.</title>
        <authorList>
            <person name="Matos L."/>
            <person name="Proenca D.N."/>
            <person name="Fransisco R.M."/>
            <person name="Chung A.P."/>
            <person name="Maccario L."/>
            <person name="Sorensen S.J."/>
            <person name="Morais P.V."/>
        </authorList>
    </citation>
    <scope>NUCLEOTIDE SEQUENCE [LARGE SCALE GENOMIC DNA]</scope>
    <source>
        <strain evidence="1 2">FBOR7N2.3</strain>
    </source>
</reference>
<name>A0ABV4TQ73_9FLAO</name>
<evidence type="ECO:0008006" key="3">
    <source>
        <dbReference type="Google" id="ProtNLM"/>
    </source>
</evidence>
<dbReference type="Proteomes" id="UP001574170">
    <property type="component" value="Unassembled WGS sequence"/>
</dbReference>
<protein>
    <recommendedName>
        <fullName evidence="3">MG2 domain-containing protein</fullName>
    </recommendedName>
</protein>
<dbReference type="EMBL" id="JBCFQK010000024">
    <property type="protein sequence ID" value="MFA9195517.1"/>
    <property type="molecule type" value="Genomic_DNA"/>
</dbReference>
<organism evidence="1 2">
    <name type="scientific">Flavobacterium magnesitis</name>
    <dbReference type="NCBI Taxonomy" id="3138077"/>
    <lineage>
        <taxon>Bacteria</taxon>
        <taxon>Pseudomonadati</taxon>
        <taxon>Bacteroidota</taxon>
        <taxon>Flavobacteriia</taxon>
        <taxon>Flavobacteriales</taxon>
        <taxon>Flavobacteriaceae</taxon>
        <taxon>Flavobacterium</taxon>
    </lineage>
</organism>
<comment type="caution">
    <text evidence="1">The sequence shown here is derived from an EMBL/GenBank/DDBJ whole genome shotgun (WGS) entry which is preliminary data.</text>
</comment>
<gene>
    <name evidence="1" type="ORF">AAGV33_13990</name>
</gene>
<proteinExistence type="predicted"/>
<sequence length="790" mass="90315">MQLKHSISKIVLRFILLLFCLFTAVIYSQTSEGIADAIAEKVQVLAQNQNLDNVYLQTSKGIYETKEDLWFKGYVLDAQSLIPSNRSKILFVQLIEDESDKVVWEEKYEIENGFVDGHLYLNDSLKSGSYTLAAYSAASFYEGIKKFDAVRKLQILKSIDDIPKAVIPTTKKEQVASFQVFPEGGNMVSGIQNRIAFKALDAKGLPVIITGKLYENDIPILDFKSMHAGMGSFIFKPDSSCNYHIELTDYKNFKYQLPQIHPQGTVLQLVSNDNDFATFKVVKTKSITKENIYLRLQSRGIVYSIAMGVLDEKLTVKIPLKDIPQGIAEVTLFNGNIEPIAERLIYVNQQKKLNVSAIVDKSDYQIREKVSLKIKVTDQKNQPVVAHLGISVFDQLYQNKLDSKNILTHYYLSTELNGTIYDPGYYFNEKNADRHQALDLLLLTQGWRRYVWNEHNLTERNAHFQTFLSDSIIGHLGLENPNKKTAELTSKVVMVFTADPLKEKDIFTTDSNGVFSVNSTHLKIGERAYLYLKPMAAEKPKHVINIRDNSFTNINSTRKEVTINYPFSKLQDKTVKDIQETWMRLNDIQKLDEVVITSNKKKVFRDKYLGTLDSLARLDSGNMDFVCLAGGPKRPILNCFMRNHHDGNTRTPKDGEMVVVLLGKNKEILGTDYPQQAYYGTREIVYKDSNQNLTEEELLRKFNLKMMKGYYGKREFYQAVYDEVTITDPLPDYRNTLFWKPDVITNEQGEASIEFYCSDINSLFFGNIEGVSGEGLLGTDKFEFRVKKNR</sequence>